<accession>A0A9D1M1Z4</accession>
<reference evidence="12" key="2">
    <citation type="journal article" date="2021" name="PeerJ">
        <title>Extensive microbial diversity within the chicken gut microbiome revealed by metagenomics and culture.</title>
        <authorList>
            <person name="Gilroy R."/>
            <person name="Ravi A."/>
            <person name="Getino M."/>
            <person name="Pursley I."/>
            <person name="Horton D.L."/>
            <person name="Alikhan N.F."/>
            <person name="Baker D."/>
            <person name="Gharbi K."/>
            <person name="Hall N."/>
            <person name="Watson M."/>
            <person name="Adriaenssens E.M."/>
            <person name="Foster-Nyarko E."/>
            <person name="Jarju S."/>
            <person name="Secka A."/>
            <person name="Antonio M."/>
            <person name="Oren A."/>
            <person name="Chaudhuri R.R."/>
            <person name="La Ragione R."/>
            <person name="Hildebrand F."/>
            <person name="Pallen M.J."/>
        </authorList>
    </citation>
    <scope>NUCLEOTIDE SEQUENCE</scope>
    <source>
        <strain evidence="12">CHK195-15760</strain>
    </source>
</reference>
<evidence type="ECO:0000256" key="7">
    <source>
        <dbReference type="ARBA" id="ARBA00023204"/>
    </source>
</evidence>
<dbReference type="GO" id="GO:0005524">
    <property type="term" value="F:ATP binding"/>
    <property type="evidence" value="ECO:0007669"/>
    <property type="project" value="UniProtKB-KW"/>
</dbReference>
<dbReference type="GO" id="GO:0006281">
    <property type="term" value="P:DNA repair"/>
    <property type="evidence" value="ECO:0007669"/>
    <property type="project" value="UniProtKB-KW"/>
</dbReference>
<dbReference type="InterPro" id="IPR027417">
    <property type="entry name" value="P-loop_NTPase"/>
</dbReference>
<evidence type="ECO:0000256" key="5">
    <source>
        <dbReference type="ARBA" id="ARBA00022763"/>
    </source>
</evidence>
<evidence type="ECO:0000313" key="12">
    <source>
        <dbReference type="EMBL" id="HIU52082.1"/>
    </source>
</evidence>
<dbReference type="NCBIfam" id="TIGR00634">
    <property type="entry name" value="recN"/>
    <property type="match status" value="1"/>
</dbReference>
<dbReference type="GO" id="GO:0009432">
    <property type="term" value="P:SOS response"/>
    <property type="evidence" value="ECO:0007669"/>
    <property type="project" value="TreeGrafter"/>
</dbReference>
<comment type="function">
    <text evidence="1 9">May be involved in recombinational repair of damaged DNA.</text>
</comment>
<evidence type="ECO:0000256" key="1">
    <source>
        <dbReference type="ARBA" id="ARBA00003618"/>
    </source>
</evidence>
<reference evidence="12" key="1">
    <citation type="submission" date="2020-10" db="EMBL/GenBank/DDBJ databases">
        <authorList>
            <person name="Gilroy R."/>
        </authorList>
    </citation>
    <scope>NUCLEOTIDE SEQUENCE</scope>
    <source>
        <strain evidence="12">CHK195-15760</strain>
    </source>
</reference>
<comment type="similarity">
    <text evidence="2 9">Belongs to the RecN family.</text>
</comment>
<dbReference type="PANTHER" id="PTHR11059:SF0">
    <property type="entry name" value="DNA REPAIR PROTEIN RECN"/>
    <property type="match status" value="1"/>
</dbReference>
<dbReference type="PIRSF" id="PIRSF003128">
    <property type="entry name" value="RecN"/>
    <property type="match status" value="1"/>
</dbReference>
<evidence type="ECO:0000313" key="13">
    <source>
        <dbReference type="Proteomes" id="UP000824093"/>
    </source>
</evidence>
<evidence type="ECO:0000256" key="4">
    <source>
        <dbReference type="ARBA" id="ARBA00022741"/>
    </source>
</evidence>
<sequence>MITTLHIKNIGIIEDITINLNQGLNVLTGETGAGKTLIIDSLCMIAGGRFSKEMIRKGEECSLVEAELYLPNEEEMEGNFVVSREVYANGRNSCKINGRLVTVNELKLFMANILNIHGQNDNQNLLNKEMHIQYLDKFIGERIFNIRNEYKKIFDHYNYIKTELVNNYGDEKEKQRKLDLLYYQRNEIEDAKLKTGEEENLEEQRKQMLNSEKVSENLLQADTQIGENALDAIGISIKGLEKIEDIHEKYGKTLNCLKSIYYDLQEISRDIMDYKEELYFDESERAEIENRLDLIYSLKRKYGNTIEEILQYKDEINKEIERIENLEEYTNKLKEELKQDEAIMTSLSDKMDKIRKEYALTLSNKINAELKDLEMKSAEFYIQVEADRRVEFNKYGKNGVEFMIATNAGEDKKPLIKIASGGEMSRIMLAIKTVLSDVDEVPILVFDEIDTGISGKAAKAVGEKLTKIAKKHQILIVTHLASIAAKGNFNYYIYKETVEGKTKTNIKQLKEEEIVREIARIASGDITEISLKHAMELREAI</sequence>
<dbReference type="EMBL" id="DVNH01000043">
    <property type="protein sequence ID" value="HIU52082.1"/>
    <property type="molecule type" value="Genomic_DNA"/>
</dbReference>
<evidence type="ECO:0000256" key="6">
    <source>
        <dbReference type="ARBA" id="ARBA00022840"/>
    </source>
</evidence>
<keyword evidence="4" id="KW-0547">Nucleotide-binding</keyword>
<dbReference type="PANTHER" id="PTHR11059">
    <property type="entry name" value="DNA REPAIR PROTEIN RECN"/>
    <property type="match status" value="1"/>
</dbReference>
<comment type="caution">
    <text evidence="12">The sequence shown here is derived from an EMBL/GenBank/DDBJ whole genome shotgun (WGS) entry which is preliminary data.</text>
</comment>
<dbReference type="CDD" id="cd03241">
    <property type="entry name" value="ABC_RecN"/>
    <property type="match status" value="1"/>
</dbReference>
<proteinExistence type="inferred from homology"/>
<organism evidence="12 13">
    <name type="scientific">Candidatus Merdicola faecigallinarum</name>
    <dbReference type="NCBI Taxonomy" id="2840862"/>
    <lineage>
        <taxon>Bacteria</taxon>
        <taxon>Bacillati</taxon>
        <taxon>Bacillota</taxon>
        <taxon>Clostridia</taxon>
        <taxon>Candidatus Merdicola</taxon>
    </lineage>
</organism>
<dbReference type="Pfam" id="PF02463">
    <property type="entry name" value="SMC_N"/>
    <property type="match status" value="1"/>
</dbReference>
<evidence type="ECO:0000256" key="8">
    <source>
        <dbReference type="ARBA" id="ARBA00033408"/>
    </source>
</evidence>
<name>A0A9D1M1Z4_9FIRM</name>
<dbReference type="Proteomes" id="UP000824093">
    <property type="component" value="Unassembled WGS sequence"/>
</dbReference>
<gene>
    <name evidence="12" type="primary">recN</name>
    <name evidence="12" type="ORF">IAB70_05660</name>
</gene>
<keyword evidence="7 9" id="KW-0234">DNA repair</keyword>
<dbReference type="InterPro" id="IPR003395">
    <property type="entry name" value="RecF/RecN/SMC_N"/>
</dbReference>
<evidence type="ECO:0000256" key="9">
    <source>
        <dbReference type="PIRNR" id="PIRNR003128"/>
    </source>
</evidence>
<evidence type="ECO:0000256" key="2">
    <source>
        <dbReference type="ARBA" id="ARBA00009441"/>
    </source>
</evidence>
<dbReference type="InterPro" id="IPR004604">
    <property type="entry name" value="DNA_recomb/repair_RecN"/>
</dbReference>
<feature type="domain" description="RecF/RecN/SMC N-terminal" evidence="11">
    <location>
        <begin position="2"/>
        <end position="496"/>
    </location>
</feature>
<dbReference type="SUPFAM" id="SSF52540">
    <property type="entry name" value="P-loop containing nucleoside triphosphate hydrolases"/>
    <property type="match status" value="1"/>
</dbReference>
<dbReference type="GO" id="GO:0043590">
    <property type="term" value="C:bacterial nucleoid"/>
    <property type="evidence" value="ECO:0007669"/>
    <property type="project" value="TreeGrafter"/>
</dbReference>
<evidence type="ECO:0000256" key="3">
    <source>
        <dbReference type="ARBA" id="ARBA00021315"/>
    </source>
</evidence>
<evidence type="ECO:0000256" key="10">
    <source>
        <dbReference type="SAM" id="Coils"/>
    </source>
</evidence>
<keyword evidence="6" id="KW-0067">ATP-binding</keyword>
<dbReference type="AlphaFoldDB" id="A0A9D1M1Z4"/>
<dbReference type="Gene3D" id="3.40.50.300">
    <property type="entry name" value="P-loop containing nucleotide triphosphate hydrolases"/>
    <property type="match status" value="2"/>
</dbReference>
<evidence type="ECO:0000259" key="11">
    <source>
        <dbReference type="Pfam" id="PF02463"/>
    </source>
</evidence>
<feature type="coiled-coil region" evidence="10">
    <location>
        <begin position="306"/>
        <end position="357"/>
    </location>
</feature>
<keyword evidence="10" id="KW-0175">Coiled coil</keyword>
<keyword evidence="5 9" id="KW-0227">DNA damage</keyword>
<dbReference type="GO" id="GO:0006310">
    <property type="term" value="P:DNA recombination"/>
    <property type="evidence" value="ECO:0007669"/>
    <property type="project" value="InterPro"/>
</dbReference>
<protein>
    <recommendedName>
        <fullName evidence="3 9">DNA repair protein RecN</fullName>
    </recommendedName>
    <alternativeName>
        <fullName evidence="8 9">Recombination protein N</fullName>
    </alternativeName>
</protein>